<feature type="compositionally biased region" description="Basic and acidic residues" evidence="1">
    <location>
        <begin position="294"/>
        <end position="309"/>
    </location>
</feature>
<accession>A0AAV5HJZ0</accession>
<dbReference type="AlphaFoldDB" id="A0AAV5HJZ0"/>
<protein>
    <submittedName>
        <fullName evidence="2">Uncharacterized protein</fullName>
    </submittedName>
</protein>
<organism evidence="2 3">
    <name type="scientific">Rubroshorea leprosula</name>
    <dbReference type="NCBI Taxonomy" id="152421"/>
    <lineage>
        <taxon>Eukaryota</taxon>
        <taxon>Viridiplantae</taxon>
        <taxon>Streptophyta</taxon>
        <taxon>Embryophyta</taxon>
        <taxon>Tracheophyta</taxon>
        <taxon>Spermatophyta</taxon>
        <taxon>Magnoliopsida</taxon>
        <taxon>eudicotyledons</taxon>
        <taxon>Gunneridae</taxon>
        <taxon>Pentapetalae</taxon>
        <taxon>rosids</taxon>
        <taxon>malvids</taxon>
        <taxon>Malvales</taxon>
        <taxon>Dipterocarpaceae</taxon>
        <taxon>Rubroshorea</taxon>
    </lineage>
</organism>
<dbReference type="EMBL" id="BPVZ01000003">
    <property type="protein sequence ID" value="GKU89137.1"/>
    <property type="molecule type" value="Genomic_DNA"/>
</dbReference>
<dbReference type="Proteomes" id="UP001054252">
    <property type="component" value="Unassembled WGS sequence"/>
</dbReference>
<feature type="compositionally biased region" description="Low complexity" evidence="1">
    <location>
        <begin position="182"/>
        <end position="192"/>
    </location>
</feature>
<reference evidence="2 3" key="1">
    <citation type="journal article" date="2021" name="Commun. Biol.">
        <title>The genome of Shorea leprosula (Dipterocarpaceae) highlights the ecological relevance of drought in aseasonal tropical rainforests.</title>
        <authorList>
            <person name="Ng K.K.S."/>
            <person name="Kobayashi M.J."/>
            <person name="Fawcett J.A."/>
            <person name="Hatakeyama M."/>
            <person name="Paape T."/>
            <person name="Ng C.H."/>
            <person name="Ang C.C."/>
            <person name="Tnah L.H."/>
            <person name="Lee C.T."/>
            <person name="Nishiyama T."/>
            <person name="Sese J."/>
            <person name="O'Brien M.J."/>
            <person name="Copetti D."/>
            <person name="Mohd Noor M.I."/>
            <person name="Ong R.C."/>
            <person name="Putra M."/>
            <person name="Sireger I.Z."/>
            <person name="Indrioko S."/>
            <person name="Kosugi Y."/>
            <person name="Izuno A."/>
            <person name="Isagi Y."/>
            <person name="Lee S.L."/>
            <person name="Shimizu K.K."/>
        </authorList>
    </citation>
    <scope>NUCLEOTIDE SEQUENCE [LARGE SCALE GENOMIC DNA]</scope>
    <source>
        <strain evidence="2">214</strain>
    </source>
</reference>
<feature type="region of interest" description="Disordered" evidence="1">
    <location>
        <begin position="182"/>
        <end position="318"/>
    </location>
</feature>
<comment type="caution">
    <text evidence="2">The sequence shown here is derived from an EMBL/GenBank/DDBJ whole genome shotgun (WGS) entry which is preliminary data.</text>
</comment>
<feature type="compositionally biased region" description="Polar residues" evidence="1">
    <location>
        <begin position="205"/>
        <end position="233"/>
    </location>
</feature>
<evidence type="ECO:0000313" key="2">
    <source>
        <dbReference type="EMBL" id="GKU89137.1"/>
    </source>
</evidence>
<feature type="compositionally biased region" description="Polar residues" evidence="1">
    <location>
        <begin position="259"/>
        <end position="272"/>
    </location>
</feature>
<proteinExistence type="predicted"/>
<evidence type="ECO:0000256" key="1">
    <source>
        <dbReference type="SAM" id="MobiDB-lite"/>
    </source>
</evidence>
<name>A0AAV5HJZ0_9ROSI</name>
<gene>
    <name evidence="2" type="ORF">SLEP1_g3319</name>
</gene>
<keyword evidence="3" id="KW-1185">Reference proteome</keyword>
<feature type="compositionally biased region" description="Basic and acidic residues" evidence="1">
    <location>
        <begin position="278"/>
        <end position="287"/>
    </location>
</feature>
<sequence length="318" mass="33855">MENEFFLNAGTSAQPELHFETLSVVGMSSWRSGMGIQAMELNCSVDQSVDCVFNPNWEKSTDYGVQFDSALSSMVSSPAASNSNIPHESFVIMELIGKLGNIGNSGEILPHSQPLFASYINGNNSTNTSCYSTPLNSPPKLNVRVVDNLVKDKLPSLGKSMPMNSSVADFSADPGFAERAASKVSRVSSSPSLKVMGTQGGGVQGNKNSPLQDRSEAANSQEESTVSEQNPNGDSGIKAANDSNSRKRKAASKGKGKETSVSPSPNTYTKVSETNEDSNPKRCKQSEDENGPTKAEEEAKGSNVDEKQNKANTKPLDS</sequence>
<evidence type="ECO:0000313" key="3">
    <source>
        <dbReference type="Proteomes" id="UP001054252"/>
    </source>
</evidence>